<evidence type="ECO:0000313" key="3">
    <source>
        <dbReference type="EnsemblPlants" id="Pp3c20_15110V3.2"/>
    </source>
</evidence>
<reference evidence="3" key="3">
    <citation type="submission" date="2020-12" db="UniProtKB">
        <authorList>
            <consortium name="EnsemblPlants"/>
        </authorList>
    </citation>
    <scope>IDENTIFICATION</scope>
</reference>
<keyword evidence="1" id="KW-0677">Repeat</keyword>
<dbReference type="Proteomes" id="UP000006727">
    <property type="component" value="Chromosome 20"/>
</dbReference>
<feature type="repeat" description="PPR" evidence="2">
    <location>
        <begin position="424"/>
        <end position="458"/>
    </location>
</feature>
<dbReference type="InterPro" id="IPR002885">
    <property type="entry name" value="PPR_rpt"/>
</dbReference>
<dbReference type="Pfam" id="PF01535">
    <property type="entry name" value="PPR"/>
    <property type="match status" value="2"/>
</dbReference>
<organism evidence="3 4">
    <name type="scientific">Physcomitrium patens</name>
    <name type="common">Spreading-leaved earth moss</name>
    <name type="synonym">Physcomitrella patens</name>
    <dbReference type="NCBI Taxonomy" id="3218"/>
    <lineage>
        <taxon>Eukaryota</taxon>
        <taxon>Viridiplantae</taxon>
        <taxon>Streptophyta</taxon>
        <taxon>Embryophyta</taxon>
        <taxon>Bryophyta</taxon>
        <taxon>Bryophytina</taxon>
        <taxon>Bryopsida</taxon>
        <taxon>Funariidae</taxon>
        <taxon>Funariales</taxon>
        <taxon>Funariaceae</taxon>
        <taxon>Physcomitrium</taxon>
    </lineage>
</organism>
<dbReference type="InParanoid" id="A0A7I4C327"/>
<dbReference type="RefSeq" id="XP_024358536.1">
    <property type="nucleotide sequence ID" value="XM_024502768.2"/>
</dbReference>
<protein>
    <recommendedName>
        <fullName evidence="5">Pentacotripeptide-repeat region of PRORP domain-containing protein</fullName>
    </recommendedName>
</protein>
<evidence type="ECO:0000256" key="2">
    <source>
        <dbReference type="PROSITE-ProRule" id="PRU00708"/>
    </source>
</evidence>
<dbReference type="PANTHER" id="PTHR47931:SF2">
    <property type="entry name" value="OS01G0228400 PROTEIN"/>
    <property type="match status" value="1"/>
</dbReference>
<dbReference type="FunCoup" id="A0A7I4C327">
    <property type="interactions" value="2051"/>
</dbReference>
<dbReference type="EMBL" id="ABEU02000020">
    <property type="status" value="NOT_ANNOTATED_CDS"/>
    <property type="molecule type" value="Genomic_DNA"/>
</dbReference>
<dbReference type="Gene3D" id="1.25.40.10">
    <property type="entry name" value="Tetratricopeptide repeat domain"/>
    <property type="match status" value="3"/>
</dbReference>
<feature type="repeat" description="PPR" evidence="2">
    <location>
        <begin position="250"/>
        <end position="284"/>
    </location>
</feature>
<evidence type="ECO:0000313" key="4">
    <source>
        <dbReference type="Proteomes" id="UP000006727"/>
    </source>
</evidence>
<dbReference type="NCBIfam" id="TIGR00756">
    <property type="entry name" value="PPR"/>
    <property type="match status" value="6"/>
</dbReference>
<dbReference type="EnsemblPlants" id="Pp3c20_15110V3.2">
    <property type="protein sequence ID" value="Pp3c20_15110V3.2"/>
    <property type="gene ID" value="Pp3c20_15110"/>
</dbReference>
<proteinExistence type="predicted"/>
<gene>
    <name evidence="3" type="primary">LOC112273690</name>
</gene>
<dbReference type="PROSITE" id="PS51375">
    <property type="entry name" value="PPR"/>
    <property type="match status" value="5"/>
</dbReference>
<feature type="repeat" description="PPR" evidence="2">
    <location>
        <begin position="355"/>
        <end position="389"/>
    </location>
</feature>
<reference evidence="3 4" key="2">
    <citation type="journal article" date="2018" name="Plant J.">
        <title>The Physcomitrella patens chromosome-scale assembly reveals moss genome structure and evolution.</title>
        <authorList>
            <person name="Lang D."/>
            <person name="Ullrich K.K."/>
            <person name="Murat F."/>
            <person name="Fuchs J."/>
            <person name="Jenkins J."/>
            <person name="Haas F.B."/>
            <person name="Piednoel M."/>
            <person name="Gundlach H."/>
            <person name="Van Bel M."/>
            <person name="Meyberg R."/>
            <person name="Vives C."/>
            <person name="Morata J."/>
            <person name="Symeonidi A."/>
            <person name="Hiss M."/>
            <person name="Muchero W."/>
            <person name="Kamisugi Y."/>
            <person name="Saleh O."/>
            <person name="Blanc G."/>
            <person name="Decker E.L."/>
            <person name="van Gessel N."/>
            <person name="Grimwood J."/>
            <person name="Hayes R.D."/>
            <person name="Graham S.W."/>
            <person name="Gunter L.E."/>
            <person name="McDaniel S.F."/>
            <person name="Hoernstein S.N.W."/>
            <person name="Larsson A."/>
            <person name="Li F.W."/>
            <person name="Perroud P.F."/>
            <person name="Phillips J."/>
            <person name="Ranjan P."/>
            <person name="Rokshar D.S."/>
            <person name="Rothfels C.J."/>
            <person name="Schneider L."/>
            <person name="Shu S."/>
            <person name="Stevenson D.W."/>
            <person name="Thummler F."/>
            <person name="Tillich M."/>
            <person name="Villarreal Aguilar J.C."/>
            <person name="Widiez T."/>
            <person name="Wong G.K."/>
            <person name="Wymore A."/>
            <person name="Zhang Y."/>
            <person name="Zimmer A.D."/>
            <person name="Quatrano R.S."/>
            <person name="Mayer K.F.X."/>
            <person name="Goodstein D."/>
            <person name="Casacuberta J.M."/>
            <person name="Vandepoele K."/>
            <person name="Reski R."/>
            <person name="Cuming A.C."/>
            <person name="Tuskan G.A."/>
            <person name="Maumus F."/>
            <person name="Salse J."/>
            <person name="Schmutz J."/>
            <person name="Rensing S.A."/>
        </authorList>
    </citation>
    <scope>NUCLEOTIDE SEQUENCE [LARGE SCALE GENOMIC DNA]</scope>
    <source>
        <strain evidence="3 4">cv. Gransden 2004</strain>
    </source>
</reference>
<dbReference type="AlphaFoldDB" id="A0A7I4C327"/>
<dbReference type="Gramene" id="Pp3c20_15110V3.2">
    <property type="protein sequence ID" value="Pp3c20_15110V3.2"/>
    <property type="gene ID" value="Pp3c20_15110"/>
</dbReference>
<accession>A0A7I4C327</accession>
<reference evidence="3 4" key="1">
    <citation type="journal article" date="2008" name="Science">
        <title>The Physcomitrella genome reveals evolutionary insights into the conquest of land by plants.</title>
        <authorList>
            <person name="Rensing S."/>
            <person name="Lang D."/>
            <person name="Zimmer A."/>
            <person name="Terry A."/>
            <person name="Salamov A."/>
            <person name="Shapiro H."/>
            <person name="Nishiyama T."/>
            <person name="Perroud P.-F."/>
            <person name="Lindquist E."/>
            <person name="Kamisugi Y."/>
            <person name="Tanahashi T."/>
            <person name="Sakakibara K."/>
            <person name="Fujita T."/>
            <person name="Oishi K."/>
            <person name="Shin-I T."/>
            <person name="Kuroki Y."/>
            <person name="Toyoda A."/>
            <person name="Suzuki Y."/>
            <person name="Hashimoto A."/>
            <person name="Yamaguchi K."/>
            <person name="Sugano A."/>
            <person name="Kohara Y."/>
            <person name="Fujiyama A."/>
            <person name="Anterola A."/>
            <person name="Aoki S."/>
            <person name="Ashton N."/>
            <person name="Barbazuk W.B."/>
            <person name="Barker E."/>
            <person name="Bennetzen J."/>
            <person name="Bezanilla M."/>
            <person name="Blankenship R."/>
            <person name="Cho S.H."/>
            <person name="Dutcher S."/>
            <person name="Estelle M."/>
            <person name="Fawcett J.A."/>
            <person name="Gundlach H."/>
            <person name="Hanada K."/>
            <person name="Heyl A."/>
            <person name="Hicks K.A."/>
            <person name="Hugh J."/>
            <person name="Lohr M."/>
            <person name="Mayer K."/>
            <person name="Melkozernov A."/>
            <person name="Murata T."/>
            <person name="Nelson D."/>
            <person name="Pils B."/>
            <person name="Prigge M."/>
            <person name="Reiss B."/>
            <person name="Renner T."/>
            <person name="Rombauts S."/>
            <person name="Rushton P."/>
            <person name="Sanderfoot A."/>
            <person name="Schween G."/>
            <person name="Shiu S.-H."/>
            <person name="Stueber K."/>
            <person name="Theodoulou F.L."/>
            <person name="Tu H."/>
            <person name="Van de Peer Y."/>
            <person name="Verrier P.J."/>
            <person name="Waters E."/>
            <person name="Wood A."/>
            <person name="Yang L."/>
            <person name="Cove D."/>
            <person name="Cuming A."/>
            <person name="Hasebe M."/>
            <person name="Lucas S."/>
            <person name="Mishler D.B."/>
            <person name="Reski R."/>
            <person name="Grigoriev I."/>
            <person name="Quatrano R.S."/>
            <person name="Boore J.L."/>
        </authorList>
    </citation>
    <scope>NUCLEOTIDE SEQUENCE [LARGE SCALE GENOMIC DNA]</scope>
    <source>
        <strain evidence="3 4">cv. Gransden 2004</strain>
    </source>
</reference>
<keyword evidence="4" id="KW-1185">Reference proteome</keyword>
<dbReference type="InterPro" id="IPR011990">
    <property type="entry name" value="TPR-like_helical_dom_sf"/>
</dbReference>
<feature type="repeat" description="PPR" evidence="2">
    <location>
        <begin position="215"/>
        <end position="249"/>
    </location>
</feature>
<dbReference type="Pfam" id="PF13041">
    <property type="entry name" value="PPR_2"/>
    <property type="match status" value="3"/>
</dbReference>
<name>A0A7I4C327_PHYPA</name>
<dbReference type="Pfam" id="PF13812">
    <property type="entry name" value="PPR_3"/>
    <property type="match status" value="1"/>
</dbReference>
<sequence>MAMEPRVAGTEIHCYGRGISAFDVGMRRFISGDVISNTLLGYGLCICRERRRGGSVRCGSEETPNSILQEAGSKRRAARTADTVVMRIERSNEATERRALAKGSKRLYPRALLESLDVRIKQNEWESALRVFELVRIQEWYTAEVSTYVKLLTMLARVKQPQAASNLFDFLLQDKLRPTLEIFTALITVFTKSNLLKKAFEVFEQMRLFDGCLPDKYAYTTMIKGCCDAGLYDQAKKLFNEMMREGVEPTIVTYNTLIFGYGKAGLFAEIEYLLSLMEANGITPDTITWNTLIRVFGLHNRIPEMEQAYEGLLAQGLMADEVTLNSLIGTYGRAGLYGKMECVTDFMRRYSYPMTTVTYNIIIEIYGKARKIEQMDTAFKRMKAQGLKPNCITFSSILSAYGKHGEWHKIEKIMRQVRHYNAADTAVYNAAIDAHRRALDFEAMEKLFEEMKMEGVAPDGITYTTLIEAYGRVRKLQKARELQEEWDALKK</sequence>
<dbReference type="PANTHER" id="PTHR47931">
    <property type="entry name" value="OS01G0228400 PROTEIN"/>
    <property type="match status" value="1"/>
</dbReference>
<evidence type="ECO:0000256" key="1">
    <source>
        <dbReference type="ARBA" id="ARBA00022737"/>
    </source>
</evidence>
<feature type="repeat" description="PPR" evidence="2">
    <location>
        <begin position="285"/>
        <end position="319"/>
    </location>
</feature>
<dbReference type="GeneID" id="112273690"/>
<evidence type="ECO:0008006" key="5">
    <source>
        <dbReference type="Google" id="ProtNLM"/>
    </source>
</evidence>